<dbReference type="Proteomes" id="UP000468717">
    <property type="component" value="Unassembled WGS sequence"/>
</dbReference>
<reference evidence="2 3" key="1">
    <citation type="submission" date="2019-10" db="EMBL/GenBank/DDBJ databases">
        <title>Three novel species isolated from a subtropical stream in China.</title>
        <authorList>
            <person name="Lu H."/>
        </authorList>
    </citation>
    <scope>NUCLEOTIDE SEQUENCE [LARGE SCALE GENOMIC DNA]</scope>
    <source>
        <strain evidence="2 3">FT13W</strain>
    </source>
</reference>
<accession>A0A6I1HNG5</accession>
<dbReference type="Pfam" id="PF14065">
    <property type="entry name" value="Pvc16_N"/>
    <property type="match status" value="1"/>
</dbReference>
<keyword evidence="3" id="KW-1185">Reference proteome</keyword>
<dbReference type="AlphaFoldDB" id="A0A6I1HNG5"/>
<evidence type="ECO:0000313" key="3">
    <source>
        <dbReference type="Proteomes" id="UP000468717"/>
    </source>
</evidence>
<evidence type="ECO:0000313" key="2">
    <source>
        <dbReference type="EMBL" id="KAB8059642.1"/>
    </source>
</evidence>
<organism evidence="2 3">
    <name type="scientific">Janthinobacterium violaceinigrum</name>
    <dbReference type="NCBI Taxonomy" id="2654252"/>
    <lineage>
        <taxon>Bacteria</taxon>
        <taxon>Pseudomonadati</taxon>
        <taxon>Pseudomonadota</taxon>
        <taxon>Betaproteobacteria</taxon>
        <taxon>Burkholderiales</taxon>
        <taxon>Oxalobacteraceae</taxon>
        <taxon>Janthinobacterium</taxon>
    </lineage>
</organism>
<feature type="domain" description="Pvc16 N-terminal" evidence="1">
    <location>
        <begin position="22"/>
        <end position="187"/>
    </location>
</feature>
<gene>
    <name evidence="2" type="ORF">GCN75_25975</name>
</gene>
<name>A0A6I1HNG5_9BURK</name>
<proteinExistence type="predicted"/>
<sequence length="190" mass="20158">MSTLPFGVSMIDTALNFVVHELNSFLRARLGSTDLVAVLSGLSAMDGSALPVFEGKLVVTLVNIGQETTAPAPGIPVRTSGGGYAGAPAPLHLNLYVMMSASFDHYAEGLKVLSYVLGYFQARPAFDAQSGPGFPTGLDKLSCELVNLSTQELHNVWTVLGARYRPSALYKLRMVTRQQDGPGTVMPAIG</sequence>
<protein>
    <submittedName>
        <fullName evidence="2">DUF4255 domain-containing protein</fullName>
    </submittedName>
</protein>
<evidence type="ECO:0000259" key="1">
    <source>
        <dbReference type="Pfam" id="PF14065"/>
    </source>
</evidence>
<comment type="caution">
    <text evidence="2">The sequence shown here is derived from an EMBL/GenBank/DDBJ whole genome shotgun (WGS) entry which is preliminary data.</text>
</comment>
<dbReference type="EMBL" id="WFLI01000048">
    <property type="protein sequence ID" value="KAB8059642.1"/>
    <property type="molecule type" value="Genomic_DNA"/>
</dbReference>
<dbReference type="InterPro" id="IPR025351">
    <property type="entry name" value="Pvc16_N"/>
</dbReference>